<dbReference type="Pfam" id="PF12680">
    <property type="entry name" value="SnoaL_2"/>
    <property type="match status" value="1"/>
</dbReference>
<dbReference type="Gene3D" id="3.10.450.50">
    <property type="match status" value="1"/>
</dbReference>
<comment type="caution">
    <text evidence="2">The sequence shown here is derived from an EMBL/GenBank/DDBJ whole genome shotgun (WGS) entry which is preliminary data.</text>
</comment>
<feature type="domain" description="SnoaL-like" evidence="1">
    <location>
        <begin position="9"/>
        <end position="71"/>
    </location>
</feature>
<gene>
    <name evidence="2" type="ORF">BC781_102757</name>
</gene>
<keyword evidence="3" id="KW-1185">Reference proteome</keyword>
<dbReference type="InterPro" id="IPR032710">
    <property type="entry name" value="NTF2-like_dom_sf"/>
</dbReference>
<sequence length="71" mass="8173">MRPKELIEKRVDIFNEGDAAKIAELYHWDAINHQVANKAIEGRNAIKEMFSMEFSTADMTCIPENIFEDGE</sequence>
<dbReference type="RefSeq" id="WP_245935610.1">
    <property type="nucleotide sequence ID" value="NZ_QGDO01000002.1"/>
</dbReference>
<protein>
    <submittedName>
        <fullName evidence="2">SnoaL-like protein</fullName>
    </submittedName>
</protein>
<dbReference type="EMBL" id="QGDO01000002">
    <property type="protein sequence ID" value="PWJ43208.1"/>
    <property type="molecule type" value="Genomic_DNA"/>
</dbReference>
<proteinExistence type="predicted"/>
<dbReference type="InterPro" id="IPR037401">
    <property type="entry name" value="SnoaL-like"/>
</dbReference>
<reference evidence="2 3" key="1">
    <citation type="submission" date="2018-03" db="EMBL/GenBank/DDBJ databases">
        <title>Genomic Encyclopedia of Archaeal and Bacterial Type Strains, Phase II (KMG-II): from individual species to whole genera.</title>
        <authorList>
            <person name="Goeker M."/>
        </authorList>
    </citation>
    <scope>NUCLEOTIDE SEQUENCE [LARGE SCALE GENOMIC DNA]</scope>
    <source>
        <strain evidence="2 3">DSM 28229</strain>
    </source>
</reference>
<name>A0A315ZEG2_SEDFL</name>
<dbReference type="Proteomes" id="UP000245535">
    <property type="component" value="Unassembled WGS sequence"/>
</dbReference>
<evidence type="ECO:0000259" key="1">
    <source>
        <dbReference type="Pfam" id="PF12680"/>
    </source>
</evidence>
<evidence type="ECO:0000313" key="2">
    <source>
        <dbReference type="EMBL" id="PWJ43208.1"/>
    </source>
</evidence>
<evidence type="ECO:0000313" key="3">
    <source>
        <dbReference type="Proteomes" id="UP000245535"/>
    </source>
</evidence>
<dbReference type="AlphaFoldDB" id="A0A315ZEG2"/>
<accession>A0A315ZEG2</accession>
<dbReference type="SUPFAM" id="SSF54427">
    <property type="entry name" value="NTF2-like"/>
    <property type="match status" value="1"/>
</dbReference>
<organism evidence="2 3">
    <name type="scientific">Sediminitomix flava</name>
    <dbReference type="NCBI Taxonomy" id="379075"/>
    <lineage>
        <taxon>Bacteria</taxon>
        <taxon>Pseudomonadati</taxon>
        <taxon>Bacteroidota</taxon>
        <taxon>Cytophagia</taxon>
        <taxon>Cytophagales</taxon>
        <taxon>Flammeovirgaceae</taxon>
        <taxon>Sediminitomix</taxon>
    </lineage>
</organism>